<evidence type="ECO:0000313" key="3">
    <source>
        <dbReference type="EMBL" id="KAL1504630.1"/>
    </source>
</evidence>
<dbReference type="InterPro" id="IPR005069">
    <property type="entry name" value="Nucl-diP-sugar_transferase"/>
</dbReference>
<dbReference type="AlphaFoldDB" id="A0AB34IRE3"/>
<feature type="region of interest" description="Disordered" evidence="1">
    <location>
        <begin position="483"/>
        <end position="505"/>
    </location>
</feature>
<dbReference type="GO" id="GO:0005794">
    <property type="term" value="C:Golgi apparatus"/>
    <property type="evidence" value="ECO:0007669"/>
    <property type="project" value="TreeGrafter"/>
</dbReference>
<accession>A0AB34IRE3</accession>
<protein>
    <recommendedName>
        <fullName evidence="2">Nucleotide-diphospho-sugar transferase domain-containing protein</fullName>
    </recommendedName>
</protein>
<organism evidence="3 4">
    <name type="scientific">Prymnesium parvum</name>
    <name type="common">Toxic golden alga</name>
    <dbReference type="NCBI Taxonomy" id="97485"/>
    <lineage>
        <taxon>Eukaryota</taxon>
        <taxon>Haptista</taxon>
        <taxon>Haptophyta</taxon>
        <taxon>Prymnesiophyceae</taxon>
        <taxon>Prymnesiales</taxon>
        <taxon>Prymnesiaceae</taxon>
        <taxon>Prymnesium</taxon>
    </lineage>
</organism>
<evidence type="ECO:0000313" key="4">
    <source>
        <dbReference type="Proteomes" id="UP001515480"/>
    </source>
</evidence>
<feature type="domain" description="Nucleotide-diphospho-sugar transferase" evidence="2">
    <location>
        <begin position="99"/>
        <end position="192"/>
    </location>
</feature>
<proteinExistence type="predicted"/>
<sequence length="685" mass="74523">MGEACAIPALAGLELTRELLRSHANRGIAIVTFTNAEGAPTALNWARALRSLGLRSLVGLTAPLRRAVLRELRDAGGAVFCADGVLAQLDSAAGRWERLAPLLRWGVDVLCSDADIAWLRDPLPYLRALKRRHPTLDVALASDRVTLQVSSKPLARRFFAGEGAGVATELDLEDALSFSVPSYNVGIVMLYASASAHAARAMSQMLVEWTTACITSPAGAKRVRLDPWAQGPINSKVLRRGITRDSRDPVLARVYGRTLALGVLPSLQFTTALTYFAFAPRRDELGVLPFCLHAIFSHGRNVAQKAWILRQANAWVDPPEYYTAGRFLEYTFESPDAAVRTEPPATAVRPTGAGKSCAADGGSESAGRGGYALIEAQLTALRAAARLAHALNRSLILPRLRCGDEVLAFPCYAWYHKMMLPASARLSLERLPMPQHCPLHYWLDVQAATEVGLRVREPSFLQNPRTPVDLVASRLELRLCASNGGRGGERGEGERSGSTEVTSGRQASLGEIVHSWAPHRDVRLLRVHGIEQLGASAGKAEAHGTHGREADAAGASAAGAAELLRMWRSLFPDHLPSRQYWCSACSVPGRAAKLVDLSPDGRREIEHFCKKQARATLDPRLPMVCCGGAATRGANHDQPYAAEDWRCSHPYCTHEYVKVCPKSSHDCIKQHRDKLRNYEALLVGP</sequence>
<gene>
    <name evidence="3" type="ORF">AB1Y20_008413</name>
</gene>
<dbReference type="EMBL" id="JBGBPQ010000019">
    <property type="protein sequence ID" value="KAL1504630.1"/>
    <property type="molecule type" value="Genomic_DNA"/>
</dbReference>
<feature type="region of interest" description="Disordered" evidence="1">
    <location>
        <begin position="341"/>
        <end position="363"/>
    </location>
</feature>
<name>A0AB34IRE3_PRYPA</name>
<comment type="caution">
    <text evidence="3">The sequence shown here is derived from an EMBL/GenBank/DDBJ whole genome shotgun (WGS) entry which is preliminary data.</text>
</comment>
<reference evidence="3 4" key="1">
    <citation type="journal article" date="2024" name="Science">
        <title>Giant polyketide synthase enzymes in the biosynthesis of giant marine polyether toxins.</title>
        <authorList>
            <person name="Fallon T.R."/>
            <person name="Shende V.V."/>
            <person name="Wierzbicki I.H."/>
            <person name="Pendleton A.L."/>
            <person name="Watervoot N.F."/>
            <person name="Auber R.P."/>
            <person name="Gonzalez D.J."/>
            <person name="Wisecaver J.H."/>
            <person name="Moore B.S."/>
        </authorList>
    </citation>
    <scope>NUCLEOTIDE SEQUENCE [LARGE SCALE GENOMIC DNA]</scope>
    <source>
        <strain evidence="3 4">12B1</strain>
    </source>
</reference>
<dbReference type="Pfam" id="PF03407">
    <property type="entry name" value="Nucleotid_trans"/>
    <property type="match status" value="1"/>
</dbReference>
<feature type="compositionally biased region" description="Basic and acidic residues" evidence="1">
    <location>
        <begin position="487"/>
        <end position="497"/>
    </location>
</feature>
<keyword evidence="4" id="KW-1185">Reference proteome</keyword>
<dbReference type="PANTHER" id="PTHR46936">
    <property type="entry name" value="ARABINOSYLTRANSFERASE XEG113"/>
    <property type="match status" value="1"/>
</dbReference>
<dbReference type="GO" id="GO:0052636">
    <property type="term" value="F:arabinosyltransferase activity"/>
    <property type="evidence" value="ECO:0007669"/>
    <property type="project" value="TreeGrafter"/>
</dbReference>
<dbReference type="Proteomes" id="UP001515480">
    <property type="component" value="Unassembled WGS sequence"/>
</dbReference>
<dbReference type="PANTHER" id="PTHR46936:SF1">
    <property type="entry name" value="ARABINOSYLTRANSFERASE XEG113"/>
    <property type="match status" value="1"/>
</dbReference>
<evidence type="ECO:0000259" key="2">
    <source>
        <dbReference type="Pfam" id="PF03407"/>
    </source>
</evidence>
<evidence type="ECO:0000256" key="1">
    <source>
        <dbReference type="SAM" id="MobiDB-lite"/>
    </source>
</evidence>
<dbReference type="InterPro" id="IPR053250">
    <property type="entry name" value="Glycosyltransferase_77"/>
</dbReference>